<dbReference type="InterPro" id="IPR021284">
    <property type="entry name" value="DUF2750"/>
</dbReference>
<dbReference type="Pfam" id="PF11042">
    <property type="entry name" value="DUF2750"/>
    <property type="match status" value="1"/>
</dbReference>
<protein>
    <submittedName>
        <fullName evidence="1">DUF2750 domain-containing protein</fullName>
    </submittedName>
</protein>
<evidence type="ECO:0000313" key="1">
    <source>
        <dbReference type="EMBL" id="UNM13249.1"/>
    </source>
</evidence>
<dbReference type="Proteomes" id="UP000828924">
    <property type="component" value="Chromosome"/>
</dbReference>
<reference evidence="1 2" key="1">
    <citation type="submission" date="2021-03" db="EMBL/GenBank/DDBJ databases">
        <title>Complete genome of Streptomyces formicae strain 1H-GS9 (DSM 100524).</title>
        <authorList>
            <person name="Atanasov K.E."/>
            <person name="Altabella T."/>
            <person name="Ferrer A."/>
        </authorList>
    </citation>
    <scope>NUCLEOTIDE SEQUENCE [LARGE SCALE GENOMIC DNA]</scope>
    <source>
        <strain evidence="1 2">1H-GS9</strain>
    </source>
</reference>
<gene>
    <name evidence="1" type="ORF">J4032_18700</name>
</gene>
<sequence length="100" mass="10743">MRRRQLSFGAVRGAGTVWFVREGEDSPAPSGADGRRSVPFWSCAACAARAVDMRGRGLWVESMPLDAWCEGVLPAMNRVGLLVASIGPRAASGGVELRRR</sequence>
<accession>A0ABY3WKW0</accession>
<dbReference type="EMBL" id="CP071872">
    <property type="protein sequence ID" value="UNM13249.1"/>
    <property type="molecule type" value="Genomic_DNA"/>
</dbReference>
<name>A0ABY3WKW0_9ACTN</name>
<organism evidence="1 2">
    <name type="scientific">Streptomyces formicae</name>
    <dbReference type="NCBI Taxonomy" id="1616117"/>
    <lineage>
        <taxon>Bacteria</taxon>
        <taxon>Bacillati</taxon>
        <taxon>Actinomycetota</taxon>
        <taxon>Actinomycetes</taxon>
        <taxon>Kitasatosporales</taxon>
        <taxon>Streptomycetaceae</taxon>
        <taxon>Streptomyces</taxon>
    </lineage>
</organism>
<evidence type="ECO:0000313" key="2">
    <source>
        <dbReference type="Proteomes" id="UP000828924"/>
    </source>
</evidence>
<keyword evidence="2" id="KW-1185">Reference proteome</keyword>
<dbReference type="RefSeq" id="WP_381595599.1">
    <property type="nucleotide sequence ID" value="NZ_JBHSNU010000053.1"/>
</dbReference>
<proteinExistence type="predicted"/>